<evidence type="ECO:0000313" key="3">
    <source>
        <dbReference type="Proteomes" id="UP001574169"/>
    </source>
</evidence>
<name>A0ABV4T7J6_9FLAO</name>
<accession>A0ABV4T7J6</accession>
<dbReference type="Pfam" id="PF00535">
    <property type="entry name" value="Glycos_transf_2"/>
    <property type="match status" value="1"/>
</dbReference>
<dbReference type="PANTHER" id="PTHR22916:SF3">
    <property type="entry name" value="UDP-GLCNAC:BETAGAL BETA-1,3-N-ACETYLGLUCOSAMINYLTRANSFERASE-LIKE PROTEIN 1"/>
    <property type="match status" value="1"/>
</dbReference>
<evidence type="ECO:0000259" key="1">
    <source>
        <dbReference type="Pfam" id="PF00535"/>
    </source>
</evidence>
<comment type="caution">
    <text evidence="2">The sequence shown here is derived from an EMBL/GenBank/DDBJ whole genome shotgun (WGS) entry which is preliminary data.</text>
</comment>
<organism evidence="2 3">
    <name type="scientific">Flavobacterium zubiriense</name>
    <dbReference type="NCBI Taxonomy" id="3138075"/>
    <lineage>
        <taxon>Bacteria</taxon>
        <taxon>Pseudomonadati</taxon>
        <taxon>Bacteroidota</taxon>
        <taxon>Flavobacteriia</taxon>
        <taxon>Flavobacteriales</taxon>
        <taxon>Flavobacteriaceae</taxon>
        <taxon>Flavobacterium</taxon>
    </lineage>
</organism>
<dbReference type="RefSeq" id="WP_373405003.1">
    <property type="nucleotide sequence ID" value="NZ_JBCFQL010000001.1"/>
</dbReference>
<dbReference type="Proteomes" id="UP001574169">
    <property type="component" value="Unassembled WGS sequence"/>
</dbReference>
<dbReference type="PANTHER" id="PTHR22916">
    <property type="entry name" value="GLYCOSYLTRANSFERASE"/>
    <property type="match status" value="1"/>
</dbReference>
<proteinExistence type="predicted"/>
<evidence type="ECO:0000313" key="2">
    <source>
        <dbReference type="EMBL" id="MFA9189974.1"/>
    </source>
</evidence>
<dbReference type="EMBL" id="JBCFQL010000001">
    <property type="protein sequence ID" value="MFA9189974.1"/>
    <property type="molecule type" value="Genomic_DNA"/>
</dbReference>
<protein>
    <submittedName>
        <fullName evidence="2">Glycosyltransferase family 2 protein</fullName>
    </submittedName>
</protein>
<sequence>MKLSVALCTYNGSRFLEKQLNSILEQTIAVDEIIICDDNSSDETIKIINSYKNNYPELISLFQNSQNLGTIKNFERAISLTTGDLIFLSDQDDIWYPKKVEINCQFFEKNQNCILVFSNGDLIDDNERFINETLWDKWKFDDQTKSIWNNNTLAFNSLIKGDNKITGATVCFKKSLKNTIFPIELPLGYWHDSWLGTNAAAQQGLFFIEKSLIKYRLHIDQQVGISNVGLEKIILNANKKFIDKQKYFLKLRIMYPHLKKYIPYQMKKNGFKIVLLKVKRYFNL</sequence>
<dbReference type="CDD" id="cd04196">
    <property type="entry name" value="GT_2_like_d"/>
    <property type="match status" value="1"/>
</dbReference>
<reference evidence="2 3" key="1">
    <citation type="submission" date="2024-04" db="EMBL/GenBank/DDBJ databases">
        <title>New Clade of Flavobacterium.</title>
        <authorList>
            <person name="Matos L."/>
            <person name="Proenca D.N."/>
            <person name="Fransisco R.M."/>
            <person name="Chung A.P."/>
            <person name="Maccario L."/>
            <person name="Sorensen S.J."/>
            <person name="Morais P.V."/>
        </authorList>
    </citation>
    <scope>NUCLEOTIDE SEQUENCE [LARGE SCALE GENOMIC DNA]</scope>
    <source>
        <strain evidence="2 3">FZUC8N2.13</strain>
    </source>
</reference>
<dbReference type="InterPro" id="IPR001173">
    <property type="entry name" value="Glyco_trans_2-like"/>
</dbReference>
<dbReference type="InterPro" id="IPR029044">
    <property type="entry name" value="Nucleotide-diphossugar_trans"/>
</dbReference>
<dbReference type="SUPFAM" id="SSF53448">
    <property type="entry name" value="Nucleotide-diphospho-sugar transferases"/>
    <property type="match status" value="1"/>
</dbReference>
<feature type="domain" description="Glycosyltransferase 2-like" evidence="1">
    <location>
        <begin position="4"/>
        <end position="132"/>
    </location>
</feature>
<dbReference type="Gene3D" id="3.90.550.10">
    <property type="entry name" value="Spore Coat Polysaccharide Biosynthesis Protein SpsA, Chain A"/>
    <property type="match status" value="1"/>
</dbReference>
<gene>
    <name evidence="2" type="ORF">AAGV28_01205</name>
</gene>
<keyword evidence="3" id="KW-1185">Reference proteome</keyword>